<accession>A0A2A3K005</accession>
<evidence type="ECO:0000313" key="2">
    <source>
        <dbReference type="EMBL" id="PBD20776.1"/>
    </source>
</evidence>
<organism evidence="2">
    <name type="scientific">Alloyangia mangrovi</name>
    <dbReference type="NCBI Taxonomy" id="1779329"/>
    <lineage>
        <taxon>Bacteria</taxon>
        <taxon>Pseudomonadati</taxon>
        <taxon>Pseudomonadota</taxon>
        <taxon>Alphaproteobacteria</taxon>
        <taxon>Rhodobacterales</taxon>
        <taxon>Roseobacteraceae</taxon>
        <taxon>Alloyangia</taxon>
    </lineage>
</organism>
<gene>
    <name evidence="2" type="ORF">CLG85_02260</name>
</gene>
<feature type="transmembrane region" description="Helical" evidence="1">
    <location>
        <begin position="32"/>
        <end position="52"/>
    </location>
</feature>
<keyword evidence="1" id="KW-1133">Transmembrane helix</keyword>
<evidence type="ECO:0000256" key="1">
    <source>
        <dbReference type="SAM" id="Phobius"/>
    </source>
</evidence>
<proteinExistence type="predicted"/>
<dbReference type="EMBL" id="NTHN01000023">
    <property type="protein sequence ID" value="PBD20776.1"/>
    <property type="molecule type" value="Genomic_DNA"/>
</dbReference>
<keyword evidence="1" id="KW-0472">Membrane</keyword>
<reference evidence="2" key="1">
    <citation type="submission" date="2017-09" db="EMBL/GenBank/DDBJ databases">
        <title>Yangia sp. SAOS 153D whole genome sequencing.</title>
        <authorList>
            <person name="Verma A."/>
            <person name="Krishnamurthi S."/>
        </authorList>
    </citation>
    <scope>NUCLEOTIDE SEQUENCE [LARGE SCALE GENOMIC DNA]</scope>
    <source>
        <strain evidence="2">SAOS 153D</strain>
    </source>
</reference>
<keyword evidence="1" id="KW-0812">Transmembrane</keyword>
<dbReference type="AlphaFoldDB" id="A0A2A3K005"/>
<protein>
    <submittedName>
        <fullName evidence="2">Uncharacterized protein</fullName>
    </submittedName>
</protein>
<name>A0A2A3K005_9RHOB</name>
<comment type="caution">
    <text evidence="2">The sequence shown here is derived from an EMBL/GenBank/DDBJ whole genome shotgun (WGS) entry which is preliminary data.</text>
</comment>
<sequence>MAIVALMAGSTLGAFCGLFSWLFLDSSALNALGLYFSVSLVSGLLPIVCATLRGGAARSDEAVVVRS</sequence>